<dbReference type="EMBL" id="PGXC01000032">
    <property type="protein sequence ID" value="PKK88865.1"/>
    <property type="molecule type" value="Genomic_DNA"/>
</dbReference>
<evidence type="ECO:0000256" key="2">
    <source>
        <dbReference type="SAM" id="MobiDB-lite"/>
    </source>
</evidence>
<keyword evidence="1" id="KW-0175">Coiled coil</keyword>
<reference evidence="3 4" key="1">
    <citation type="journal article" date="2017" name="ISME J.">
        <title>Potential for microbial H2 and metal transformations associated with novel bacteria and archaea in deep terrestrial subsurface sediments.</title>
        <authorList>
            <person name="Hernsdorf A.W."/>
            <person name="Amano Y."/>
            <person name="Miyakawa K."/>
            <person name="Ise K."/>
            <person name="Suzuki Y."/>
            <person name="Anantharaman K."/>
            <person name="Probst A."/>
            <person name="Burstein D."/>
            <person name="Thomas B.C."/>
            <person name="Banfield J.F."/>
        </authorList>
    </citation>
    <scope>NUCLEOTIDE SEQUENCE [LARGE SCALE GENOMIC DNA]</scope>
    <source>
        <strain evidence="3">HGW-Wallbacteria-1</strain>
    </source>
</reference>
<sequence>MNTREFGLRTFEVRVYRVKLILMLFALLNLGAMADPFAVCFSSQGYGWSLGGNSGSGRQSGRGGSNQNSTQVHAGYSGTGVSDAGGARNSGNGNGNGNGGGLGSSFELGDIDLSHTWAIGSVPKVKSPEEEDKPKQGTMSKPVTPFIPWNEPDSGSRFTGLLRDYETKRSYLDNLVAANGSDEEIDRALKEVMEARERVLQQKEQGD</sequence>
<proteinExistence type="predicted"/>
<accession>A0A2N1PKK8</accession>
<feature type="compositionally biased region" description="Gly residues" evidence="2">
    <location>
        <begin position="92"/>
        <end position="103"/>
    </location>
</feature>
<evidence type="ECO:0000313" key="3">
    <source>
        <dbReference type="EMBL" id="PKK88865.1"/>
    </source>
</evidence>
<protein>
    <submittedName>
        <fullName evidence="3">Uncharacterized protein</fullName>
    </submittedName>
</protein>
<organism evidence="3 4">
    <name type="scientific">Candidatus Wallbacteria bacterium HGW-Wallbacteria-1</name>
    <dbReference type="NCBI Taxonomy" id="2013854"/>
    <lineage>
        <taxon>Bacteria</taxon>
        <taxon>Candidatus Walliibacteriota</taxon>
    </lineage>
</organism>
<evidence type="ECO:0000313" key="4">
    <source>
        <dbReference type="Proteomes" id="UP000233256"/>
    </source>
</evidence>
<dbReference type="AlphaFoldDB" id="A0A2N1PKK8"/>
<feature type="compositionally biased region" description="Gly residues" evidence="2">
    <location>
        <begin position="54"/>
        <end position="64"/>
    </location>
</feature>
<evidence type="ECO:0000256" key="1">
    <source>
        <dbReference type="SAM" id="Coils"/>
    </source>
</evidence>
<feature type="compositionally biased region" description="Basic and acidic residues" evidence="2">
    <location>
        <begin position="126"/>
        <end position="135"/>
    </location>
</feature>
<gene>
    <name evidence="3" type="ORF">CVV64_16910</name>
</gene>
<dbReference type="Proteomes" id="UP000233256">
    <property type="component" value="Unassembled WGS sequence"/>
</dbReference>
<feature type="region of interest" description="Disordered" evidence="2">
    <location>
        <begin position="122"/>
        <end position="155"/>
    </location>
</feature>
<name>A0A2N1PKK8_9BACT</name>
<feature type="region of interest" description="Disordered" evidence="2">
    <location>
        <begin position="54"/>
        <end position="103"/>
    </location>
</feature>
<feature type="coiled-coil region" evidence="1">
    <location>
        <begin position="178"/>
        <end position="205"/>
    </location>
</feature>
<comment type="caution">
    <text evidence="3">The sequence shown here is derived from an EMBL/GenBank/DDBJ whole genome shotgun (WGS) entry which is preliminary data.</text>
</comment>